<dbReference type="AlphaFoldDB" id="A0A2K8SXW4"/>
<organism evidence="1 2">
    <name type="scientific">Nostoc flagelliforme CCNUN1</name>
    <dbReference type="NCBI Taxonomy" id="2038116"/>
    <lineage>
        <taxon>Bacteria</taxon>
        <taxon>Bacillati</taxon>
        <taxon>Cyanobacteriota</taxon>
        <taxon>Cyanophyceae</taxon>
        <taxon>Nostocales</taxon>
        <taxon>Nostocaceae</taxon>
        <taxon>Nostoc</taxon>
    </lineage>
</organism>
<dbReference type="Proteomes" id="UP000232003">
    <property type="component" value="Chromosome"/>
</dbReference>
<evidence type="ECO:0000313" key="2">
    <source>
        <dbReference type="Proteomes" id="UP000232003"/>
    </source>
</evidence>
<dbReference type="RefSeq" id="WP_100903130.1">
    <property type="nucleotide sequence ID" value="NZ_CAWNNC010000001.1"/>
</dbReference>
<name>A0A2K8SXW4_9NOSO</name>
<dbReference type="EMBL" id="CP024785">
    <property type="protein sequence ID" value="AUB40289.1"/>
    <property type="molecule type" value="Genomic_DNA"/>
</dbReference>
<protein>
    <submittedName>
        <fullName evidence="1">Uncharacterized protein</fullName>
    </submittedName>
</protein>
<evidence type="ECO:0000313" key="1">
    <source>
        <dbReference type="EMBL" id="AUB40289.1"/>
    </source>
</evidence>
<keyword evidence="2" id="KW-1185">Reference proteome</keyword>
<dbReference type="KEGG" id="nfl:COO91_06298"/>
<sequence length="75" mass="8655">MQRNRQNILSKTIALLLAMQLFLIGLQAKSQIDQGNSSIEALIWMTQQYISVLVKIRSLQDNKEKNNSPKLKDKR</sequence>
<gene>
    <name evidence="1" type="ORF">COO91_06298</name>
</gene>
<dbReference type="OrthoDB" id="490703at2"/>
<accession>A0A2K8SXW4</accession>
<reference evidence="1 2" key="1">
    <citation type="submission" date="2017-11" db="EMBL/GenBank/DDBJ databases">
        <title>Complete genome of a free-living desiccation-tolerant cyanobacterium and its photosynthetic adaptation to extreme terrestrial habitat.</title>
        <authorList>
            <person name="Shang J."/>
        </authorList>
    </citation>
    <scope>NUCLEOTIDE SEQUENCE [LARGE SCALE GENOMIC DNA]</scope>
    <source>
        <strain evidence="1 2">CCNUN1</strain>
    </source>
</reference>
<proteinExistence type="predicted"/>